<dbReference type="AlphaFoldDB" id="A0A2S9GZH1"/>
<accession>A0A2S9GZH1</accession>
<evidence type="ECO:0000313" key="1">
    <source>
        <dbReference type="EMBL" id="PRC93103.1"/>
    </source>
</evidence>
<name>A0A2S9GZH1_9BURK</name>
<evidence type="ECO:0000313" key="2">
    <source>
        <dbReference type="Proteomes" id="UP000237839"/>
    </source>
</evidence>
<dbReference type="EMBL" id="PUGF01000009">
    <property type="protein sequence ID" value="PRC93103.1"/>
    <property type="molecule type" value="Genomic_DNA"/>
</dbReference>
<organism evidence="1 2">
    <name type="scientific">Solimicrobium silvestre</name>
    <dbReference type="NCBI Taxonomy" id="2099400"/>
    <lineage>
        <taxon>Bacteria</taxon>
        <taxon>Pseudomonadati</taxon>
        <taxon>Pseudomonadota</taxon>
        <taxon>Betaproteobacteria</taxon>
        <taxon>Burkholderiales</taxon>
        <taxon>Oxalobacteraceae</taxon>
        <taxon>Solimicrobium</taxon>
    </lineage>
</organism>
<proteinExistence type="predicted"/>
<dbReference type="OrthoDB" id="9844228at2"/>
<dbReference type="Proteomes" id="UP000237839">
    <property type="component" value="Unassembled WGS sequence"/>
</dbReference>
<sequence>MAIKGISKSIEEVNTGSAAAFHRIEHYSVDMRSKYVSLIVRGYVTEAACDNGKLHIMETTTTIAQAPALTDNVLEFLYKTITAVAPEAIPSQSQPAMPVPVAINAFAGAELVYEVVAKVKK</sequence>
<reference evidence="1 2" key="1">
    <citation type="submission" date="2018-02" db="EMBL/GenBank/DDBJ databases">
        <title>Solimicrobium silvestre gen. nov., sp. nov., isolated from alpine forest soil.</title>
        <authorList>
            <person name="Margesin R."/>
            <person name="Albuquerque L."/>
            <person name="Zhang D.-C."/>
            <person name="Froufe H.J.C."/>
            <person name="Severino R."/>
            <person name="Roxo I."/>
            <person name="Egas C."/>
            <person name="Da Costa M.S."/>
        </authorList>
    </citation>
    <scope>NUCLEOTIDE SEQUENCE [LARGE SCALE GENOMIC DNA]</scope>
    <source>
        <strain evidence="1 2">S20-91</strain>
    </source>
</reference>
<gene>
    <name evidence="1" type="ORF">S2091_2189</name>
</gene>
<comment type="caution">
    <text evidence="1">The sequence shown here is derived from an EMBL/GenBank/DDBJ whole genome shotgun (WGS) entry which is preliminary data.</text>
</comment>
<protein>
    <submittedName>
        <fullName evidence="1">Uncharacterized protein</fullName>
    </submittedName>
</protein>
<dbReference type="RefSeq" id="WP_105531841.1">
    <property type="nucleotide sequence ID" value="NZ_PUGF01000009.1"/>
</dbReference>
<keyword evidence="2" id="KW-1185">Reference proteome</keyword>